<dbReference type="EMBL" id="JBHTCE010000004">
    <property type="protein sequence ID" value="MFC7391153.1"/>
    <property type="molecule type" value="Genomic_DNA"/>
</dbReference>
<dbReference type="Pfam" id="PF22725">
    <property type="entry name" value="GFO_IDH_MocA_C3"/>
    <property type="match status" value="1"/>
</dbReference>
<dbReference type="InterPro" id="IPR055170">
    <property type="entry name" value="GFO_IDH_MocA-like_dom"/>
</dbReference>
<comment type="similarity">
    <text evidence="1">Belongs to the Gfo/Idh/MocA family.</text>
</comment>
<evidence type="ECO:0000313" key="5">
    <source>
        <dbReference type="EMBL" id="MFC7391153.1"/>
    </source>
</evidence>
<dbReference type="Gene3D" id="3.30.360.10">
    <property type="entry name" value="Dihydrodipicolinate Reductase, domain 2"/>
    <property type="match status" value="1"/>
</dbReference>
<feature type="domain" description="GFO/IDH/MocA-like oxidoreductase" evidence="4">
    <location>
        <begin position="128"/>
        <end position="244"/>
    </location>
</feature>
<dbReference type="Gene3D" id="3.40.50.720">
    <property type="entry name" value="NAD(P)-binding Rossmann-like Domain"/>
    <property type="match status" value="1"/>
</dbReference>
<keyword evidence="6" id="KW-1185">Reference proteome</keyword>
<dbReference type="InterPro" id="IPR050984">
    <property type="entry name" value="Gfo/Idh/MocA_domain"/>
</dbReference>
<sequence length="322" mass="36356">MKQWGIIGPGTIATEFAQALAQSEGIAYGVWGRDVEKSEQFVQEHGVKHVYQTLDEMLSSPDIDIVYVATPHHLHYSMMEQAIAHGKHVLCEKAITLNSEELENIHRLADNQGVVVLEAMTIYHMPLFEELRRRVQAGAIGRVNMIHVTFGSYKEDDPSNRFFNPELAGGAMLDIGTYALSFARSFLDEEVVEVMTTMKPYRTGVDEQSSTILRTGSNQMVNITLAMRTKLPKQGVVAGEDGYITVNAFPRATEATITYTKDGSVETVQLGETEQALRYEIDAMHRVISGESDETRLYSRDVMTWMDRIRQQWKGTHHEQRN</sequence>
<dbReference type="PANTHER" id="PTHR22604">
    <property type="entry name" value="OXIDOREDUCTASES"/>
    <property type="match status" value="1"/>
</dbReference>
<gene>
    <name evidence="5" type="ORF">ACFQO8_13520</name>
</gene>
<dbReference type="InterPro" id="IPR036291">
    <property type="entry name" value="NAD(P)-bd_dom_sf"/>
</dbReference>
<protein>
    <submittedName>
        <fullName evidence="5">Gfo/Idh/MocA family protein</fullName>
    </submittedName>
</protein>
<dbReference type="PANTHER" id="PTHR22604:SF105">
    <property type="entry name" value="TRANS-1,2-DIHYDROBENZENE-1,2-DIOL DEHYDROGENASE"/>
    <property type="match status" value="1"/>
</dbReference>
<organism evidence="5 6">
    <name type="scientific">Exiguobacterium aestuarii</name>
    <dbReference type="NCBI Taxonomy" id="273527"/>
    <lineage>
        <taxon>Bacteria</taxon>
        <taxon>Bacillati</taxon>
        <taxon>Bacillota</taxon>
        <taxon>Bacilli</taxon>
        <taxon>Bacillales</taxon>
        <taxon>Bacillales Family XII. Incertae Sedis</taxon>
        <taxon>Exiguobacterium</taxon>
    </lineage>
</organism>
<dbReference type="RefSeq" id="WP_214790878.1">
    <property type="nucleotide sequence ID" value="NZ_JANIEL010000042.1"/>
</dbReference>
<evidence type="ECO:0000256" key="1">
    <source>
        <dbReference type="ARBA" id="ARBA00010928"/>
    </source>
</evidence>
<accession>A0ABW2PNW9</accession>
<dbReference type="InterPro" id="IPR000683">
    <property type="entry name" value="Gfo/Idh/MocA-like_OxRdtase_N"/>
</dbReference>
<name>A0ABW2PNW9_9BACL</name>
<dbReference type="Pfam" id="PF01408">
    <property type="entry name" value="GFO_IDH_MocA"/>
    <property type="match status" value="1"/>
</dbReference>
<feature type="domain" description="Gfo/Idh/MocA-like oxidoreductase N-terminal" evidence="3">
    <location>
        <begin position="3"/>
        <end position="117"/>
    </location>
</feature>
<keyword evidence="2" id="KW-0560">Oxidoreductase</keyword>
<dbReference type="SUPFAM" id="SSF55347">
    <property type="entry name" value="Glyceraldehyde-3-phosphate dehydrogenase-like, C-terminal domain"/>
    <property type="match status" value="1"/>
</dbReference>
<comment type="caution">
    <text evidence="5">The sequence shown here is derived from an EMBL/GenBank/DDBJ whole genome shotgun (WGS) entry which is preliminary data.</text>
</comment>
<evidence type="ECO:0000259" key="3">
    <source>
        <dbReference type="Pfam" id="PF01408"/>
    </source>
</evidence>
<proteinExistence type="inferred from homology"/>
<dbReference type="Proteomes" id="UP001596439">
    <property type="component" value="Unassembled WGS sequence"/>
</dbReference>
<reference evidence="6" key="1">
    <citation type="journal article" date="2019" name="Int. J. Syst. Evol. Microbiol.">
        <title>The Global Catalogue of Microorganisms (GCM) 10K type strain sequencing project: providing services to taxonomists for standard genome sequencing and annotation.</title>
        <authorList>
            <consortium name="The Broad Institute Genomics Platform"/>
            <consortium name="The Broad Institute Genome Sequencing Center for Infectious Disease"/>
            <person name="Wu L."/>
            <person name="Ma J."/>
        </authorList>
    </citation>
    <scope>NUCLEOTIDE SEQUENCE [LARGE SCALE GENOMIC DNA]</scope>
    <source>
        <strain evidence="6">CCUG 55590</strain>
    </source>
</reference>
<dbReference type="SUPFAM" id="SSF51735">
    <property type="entry name" value="NAD(P)-binding Rossmann-fold domains"/>
    <property type="match status" value="1"/>
</dbReference>
<evidence type="ECO:0000256" key="2">
    <source>
        <dbReference type="ARBA" id="ARBA00023002"/>
    </source>
</evidence>
<evidence type="ECO:0000313" key="6">
    <source>
        <dbReference type="Proteomes" id="UP001596439"/>
    </source>
</evidence>
<evidence type="ECO:0000259" key="4">
    <source>
        <dbReference type="Pfam" id="PF22725"/>
    </source>
</evidence>